<sequence length="531" mass="61294">MAQQSFSIYLLKENFDNSNSIKAKYKDRLTKLDSNKWGSEEVPGASLYLQINDPKPPLWKSYFNIKEEIKNQSQGSILFLPISTTNIGHRYFAITFGHSYHALLKNAIDHNFGLITTLNALKPGESIRAIDTVFPENDRRERIQSPNFTHLSFFQFNKHESLVKSLHGKVKDEYKDIFNNITGTLSFKCNSEKPLSELKELCLKLFEIFSKKDYEKEFPELTYIKPENDPDKRRELDNKLLDKIHTSSDLLLSIPDFIDLSRSLRFEYNGIDNIPEEYEDISFTNYLDYITQSRIDITSITLDELHSHTIKCIDSDTNDIIGEYSIYECFSIDLLDNANDTYYLCDSHWYKINKDYIKDLKTAIDPLFISHHRVLSNYSHQSEGDYNSDMGSSQNVICLDKTNIAPKGQTAIEPCDLLSLELDGLNFIHVKIDTKSASLSHLFNQGLNSLCLIRANNEAKENLEKLISSDTNFQNVLDNQKYNVIYGIVTHKDPTKLSDNLPLFSKISLYRSLEQFKLLHVNCRVIYIPKS</sequence>
<protein>
    <recommendedName>
        <fullName evidence="3">Sporadically distributed protein, TIGR04141 family</fullName>
    </recommendedName>
</protein>
<evidence type="ECO:0000313" key="1">
    <source>
        <dbReference type="EMBL" id="EEF15801.1"/>
    </source>
</evidence>
<dbReference type="NCBIfam" id="TIGR04141">
    <property type="entry name" value="TIGR04141 family sporadically distributed protein"/>
    <property type="match status" value="1"/>
</dbReference>
<accession>A0ABP2DN45</accession>
<dbReference type="RefSeq" id="WP_005818292.1">
    <property type="nucleotide sequence ID" value="NZ_ACFT01000015.1"/>
</dbReference>
<comment type="caution">
    <text evidence="1">The sequence shown here is derived from an EMBL/GenBank/DDBJ whole genome shotgun (WGS) entry which is preliminary data.</text>
</comment>
<evidence type="ECO:0000313" key="2">
    <source>
        <dbReference type="Proteomes" id="UP000003394"/>
    </source>
</evidence>
<dbReference type="EMBL" id="ACFT01000015">
    <property type="protein sequence ID" value="EEF15801.1"/>
    <property type="molecule type" value="Genomic_DNA"/>
</dbReference>
<keyword evidence="2" id="KW-1185">Reference proteome</keyword>
<proteinExistence type="predicted"/>
<dbReference type="InterPro" id="IPR026487">
    <property type="entry name" value="CHP04141"/>
</dbReference>
<gene>
    <name evidence="1" type="ORF">AM202_0413</name>
</gene>
<reference evidence="1 2" key="1">
    <citation type="journal article" date="2010" name="Vet. Microbiol.">
        <title>Production of haemolysins by strains of the Actinobacillus minor/porcitonsillarum complex.</title>
        <authorList>
            <person name="Arya G."/>
            <person name="Niven D.F."/>
        </authorList>
    </citation>
    <scope>NUCLEOTIDE SEQUENCE [LARGE SCALE GENOMIC DNA]</scope>
    <source>
        <strain evidence="2">strain 202</strain>
    </source>
</reference>
<dbReference type="Pfam" id="PF19614">
    <property type="entry name" value="DUF6119"/>
    <property type="match status" value="1"/>
</dbReference>
<organism evidence="1 2">
    <name type="scientific">Actinobacillus minor 202</name>
    <dbReference type="NCBI Taxonomy" id="591023"/>
    <lineage>
        <taxon>Bacteria</taxon>
        <taxon>Pseudomonadati</taxon>
        <taxon>Pseudomonadota</taxon>
        <taxon>Gammaproteobacteria</taxon>
        <taxon>Pasteurellales</taxon>
        <taxon>Pasteurellaceae</taxon>
        <taxon>Actinobacillus</taxon>
    </lineage>
</organism>
<dbReference type="Proteomes" id="UP000003394">
    <property type="component" value="Unassembled WGS sequence"/>
</dbReference>
<name>A0ABP2DN45_9PAST</name>
<evidence type="ECO:0008006" key="3">
    <source>
        <dbReference type="Google" id="ProtNLM"/>
    </source>
</evidence>